<accession>A0ABU8DAF1</accession>
<organism evidence="1 2">
    <name type="scientific">Erwinia aphidicola</name>
    <dbReference type="NCBI Taxonomy" id="68334"/>
    <lineage>
        <taxon>Bacteria</taxon>
        <taxon>Pseudomonadati</taxon>
        <taxon>Pseudomonadota</taxon>
        <taxon>Gammaproteobacteria</taxon>
        <taxon>Enterobacterales</taxon>
        <taxon>Erwiniaceae</taxon>
        <taxon>Erwinia</taxon>
    </lineage>
</organism>
<dbReference type="PANTHER" id="PTHR39328">
    <property type="entry name" value="BLL2871 PROTEIN"/>
    <property type="match status" value="1"/>
</dbReference>
<dbReference type="InterPro" id="IPR010430">
    <property type="entry name" value="DUF1028"/>
</dbReference>
<dbReference type="Pfam" id="PF06267">
    <property type="entry name" value="DUF1028"/>
    <property type="match status" value="1"/>
</dbReference>
<dbReference type="PANTHER" id="PTHR39328:SF1">
    <property type="entry name" value="BLL2871 PROTEIN"/>
    <property type="match status" value="1"/>
</dbReference>
<evidence type="ECO:0000313" key="2">
    <source>
        <dbReference type="Proteomes" id="UP001306592"/>
    </source>
</evidence>
<dbReference type="Proteomes" id="UP001306592">
    <property type="component" value="Unassembled WGS sequence"/>
</dbReference>
<sequence>MTFSIVARDAVSGELAAATATGGPAVGALVIHGRSGTGAIATQALTNPLYGSRGLELLAGGLNAGQVLRRLLQEDDQCQRRQVLIIDNAGSSAHWSGRQCGPWFGSVAGTQVAVAGNMLVGAGVTGAMLDAFEKFSDLPLADRVLAALHAAQQAGGDQRGIRSAALKVWHQRRYADIDLRVDWSDAPLEQLAEVLKQVRAPAYADFFRSLPTGIP</sequence>
<dbReference type="InterPro" id="IPR029055">
    <property type="entry name" value="Ntn_hydrolases_N"/>
</dbReference>
<dbReference type="Gene3D" id="3.60.20.10">
    <property type="entry name" value="Glutamine Phosphoribosylpyrophosphate, subunit 1, domain 1"/>
    <property type="match status" value="1"/>
</dbReference>
<protein>
    <submittedName>
        <fullName evidence="1">DUF1028 domain-containing protein</fullName>
    </submittedName>
</protein>
<dbReference type="RefSeq" id="WP_048916650.1">
    <property type="nucleotide sequence ID" value="NZ_JACXBP010000005.1"/>
</dbReference>
<keyword evidence="2" id="KW-1185">Reference proteome</keyword>
<gene>
    <name evidence="1" type="ORF">V8N49_02375</name>
</gene>
<comment type="caution">
    <text evidence="1">The sequence shown here is derived from an EMBL/GenBank/DDBJ whole genome shotgun (WGS) entry which is preliminary data.</text>
</comment>
<name>A0ABU8DAF1_ERWAP</name>
<dbReference type="SUPFAM" id="SSF56235">
    <property type="entry name" value="N-terminal nucleophile aminohydrolases (Ntn hydrolases)"/>
    <property type="match status" value="1"/>
</dbReference>
<dbReference type="EMBL" id="JBANEI010000001">
    <property type="protein sequence ID" value="MEI2680509.1"/>
    <property type="molecule type" value="Genomic_DNA"/>
</dbReference>
<dbReference type="GeneID" id="89475274"/>
<reference evidence="1 2" key="1">
    <citation type="submission" date="2024-02" db="EMBL/GenBank/DDBJ databases">
        <title>First report Erwinia aphidicola in onion in Chile.</title>
        <authorList>
            <person name="Valenzuela M."/>
            <person name="Pena M."/>
            <person name="Dutta B."/>
        </authorList>
    </citation>
    <scope>NUCLEOTIDE SEQUENCE [LARGE SCALE GENOMIC DNA]</scope>
    <source>
        <strain evidence="1 2">QCJ3A</strain>
    </source>
</reference>
<evidence type="ECO:0000313" key="1">
    <source>
        <dbReference type="EMBL" id="MEI2680509.1"/>
    </source>
</evidence>
<proteinExistence type="predicted"/>